<dbReference type="GO" id="GO:0016052">
    <property type="term" value="P:carbohydrate catabolic process"/>
    <property type="evidence" value="ECO:0007669"/>
    <property type="project" value="UniProtKB-ARBA"/>
</dbReference>
<comment type="similarity">
    <text evidence="15">Belongs to the glycosyl hydrolase 1 family. Klotho subfamily.</text>
</comment>
<evidence type="ECO:0000256" key="8">
    <source>
        <dbReference type="ARBA" id="ARBA00033698"/>
    </source>
</evidence>
<evidence type="ECO:0000256" key="6">
    <source>
        <dbReference type="ARBA" id="ARBA00022801"/>
    </source>
</evidence>
<proteinExistence type="inferred from homology"/>
<name>A0A1U7V5I8_CARSF</name>
<evidence type="ECO:0000256" key="12">
    <source>
        <dbReference type="ARBA" id="ARBA00051666"/>
    </source>
</evidence>
<keyword evidence="22" id="KW-1133">Transmembrane helix</keyword>
<feature type="signal peptide" evidence="23">
    <location>
        <begin position="1"/>
        <end position="21"/>
    </location>
</feature>
<comment type="catalytic activity">
    <reaction evidence="1">
        <text>Hydrolysis of terminal, non-reducing beta-D-glucosyl residues with release of beta-D-glucose.</text>
        <dbReference type="EC" id="3.2.1.21"/>
    </reaction>
</comment>
<evidence type="ECO:0000256" key="18">
    <source>
        <dbReference type="ARBA" id="ARBA00081896"/>
    </source>
</evidence>
<comment type="catalytic activity">
    <reaction evidence="12">
        <text>beta-D-glucosyl-(1&lt;-&gt;1)-N-octadecanoylsphing-4-enine + H2O = N-octadecanoylsphing-4-enine + D-glucose</text>
        <dbReference type="Rhea" id="RHEA:59284"/>
        <dbReference type="ChEBI" id="CHEBI:4167"/>
        <dbReference type="ChEBI" id="CHEBI:15377"/>
        <dbReference type="ChEBI" id="CHEBI:72961"/>
        <dbReference type="ChEBI" id="CHEBI:84719"/>
    </reaction>
    <physiologicalReaction direction="left-to-right" evidence="12">
        <dbReference type="Rhea" id="RHEA:59285"/>
    </physiologicalReaction>
</comment>
<evidence type="ECO:0000256" key="15">
    <source>
        <dbReference type="ARBA" id="ARBA00060858"/>
    </source>
</evidence>
<dbReference type="Pfam" id="PF00232">
    <property type="entry name" value="Glyco_hydro_1"/>
    <property type="match status" value="1"/>
</dbReference>
<evidence type="ECO:0000256" key="4">
    <source>
        <dbReference type="ARBA" id="ARBA00012658"/>
    </source>
</evidence>
<dbReference type="Gene3D" id="3.20.20.80">
    <property type="entry name" value="Glycosidases"/>
    <property type="match status" value="1"/>
</dbReference>
<evidence type="ECO:0000256" key="3">
    <source>
        <dbReference type="ARBA" id="ARBA00012657"/>
    </source>
</evidence>
<dbReference type="PROSITE" id="PS00653">
    <property type="entry name" value="GLYCOSYL_HYDROL_F1_2"/>
    <property type="match status" value="1"/>
</dbReference>
<evidence type="ECO:0000256" key="9">
    <source>
        <dbReference type="ARBA" id="ARBA00048813"/>
    </source>
</evidence>
<evidence type="ECO:0000256" key="20">
    <source>
        <dbReference type="PROSITE-ProRule" id="PRU10055"/>
    </source>
</evidence>
<protein>
    <recommendedName>
        <fullName evidence="16">Cytosolic beta-glucosidase</fullName>
        <ecNumber evidence="5">3.2.1.21</ecNumber>
        <ecNumber evidence="4">3.2.1.45</ecNumber>
        <ecNumber evidence="3">3.2.1.46</ecNumber>
    </recommendedName>
    <alternativeName>
        <fullName evidence="17">Cytosolic galactosylceramidase</fullName>
    </alternativeName>
    <alternativeName>
        <fullName evidence="19">Cytosolic glucosylceramidase</fullName>
    </alternativeName>
    <alternativeName>
        <fullName evidence="18">Cytosolic glycosylceramidase</fullName>
    </alternativeName>
</protein>
<keyword evidence="24" id="KW-1185">Reference proteome</keyword>
<dbReference type="SUPFAM" id="SSF51445">
    <property type="entry name" value="(Trans)glycosidases"/>
    <property type="match status" value="1"/>
</dbReference>
<evidence type="ECO:0000313" key="25">
    <source>
        <dbReference type="RefSeq" id="XP_008072982.1"/>
    </source>
</evidence>
<evidence type="ECO:0000256" key="21">
    <source>
        <dbReference type="RuleBase" id="RU004468"/>
    </source>
</evidence>
<evidence type="ECO:0000256" key="7">
    <source>
        <dbReference type="ARBA" id="ARBA00023295"/>
    </source>
</evidence>
<dbReference type="RefSeq" id="XP_008072982.1">
    <property type="nucleotide sequence ID" value="XM_008074791.2"/>
</dbReference>
<keyword evidence="23" id="KW-0732">Signal</keyword>
<dbReference type="AlphaFoldDB" id="A0A1U7V5I8"/>
<evidence type="ECO:0000313" key="24">
    <source>
        <dbReference type="Proteomes" id="UP000189704"/>
    </source>
</evidence>
<feature type="transmembrane region" description="Helical" evidence="22">
    <location>
        <begin position="541"/>
        <end position="562"/>
    </location>
</feature>
<dbReference type="STRING" id="1868482.ENSTSYP00000008961"/>
<dbReference type="PRINTS" id="PR00131">
    <property type="entry name" value="GLHYDRLASE1"/>
</dbReference>
<evidence type="ECO:0000256" key="5">
    <source>
        <dbReference type="ARBA" id="ARBA00012744"/>
    </source>
</evidence>
<evidence type="ECO:0000256" key="14">
    <source>
        <dbReference type="ARBA" id="ARBA00058033"/>
    </source>
</evidence>
<dbReference type="OrthoDB" id="65569at2759"/>
<gene>
    <name evidence="25" type="primary">LCTL</name>
</gene>
<dbReference type="InterPro" id="IPR001360">
    <property type="entry name" value="Glyco_hydro_1"/>
</dbReference>
<evidence type="ECO:0000256" key="2">
    <source>
        <dbReference type="ARBA" id="ARBA00001013"/>
    </source>
</evidence>
<comment type="catalytic activity">
    <reaction evidence="10">
        <text>beta-D-galactosyl-(1&lt;-&gt;1')-N-octadecanoylsphing-4-enine + H2O = N-octadecanoylsphing-4-enine + D-galactose</text>
        <dbReference type="Rhea" id="RHEA:59292"/>
        <dbReference type="ChEBI" id="CHEBI:4139"/>
        <dbReference type="ChEBI" id="CHEBI:15377"/>
        <dbReference type="ChEBI" id="CHEBI:72961"/>
        <dbReference type="ChEBI" id="CHEBI:84720"/>
    </reaction>
    <physiologicalReaction direction="left-to-right" evidence="10">
        <dbReference type="Rhea" id="RHEA:59293"/>
    </physiologicalReaction>
</comment>
<dbReference type="PANTHER" id="PTHR10353">
    <property type="entry name" value="GLYCOSYL HYDROLASE"/>
    <property type="match status" value="1"/>
</dbReference>
<comment type="catalytic activity">
    <reaction evidence="11">
        <text>a beta-D-xylosyl-(1&lt;-&gt;1')-N-acylsphing-4-enine + cholesterol = cholesteryl 3-beta-D-xyloside + an N-acylsphing-4-enine</text>
        <dbReference type="Rhea" id="RHEA:70239"/>
        <dbReference type="ChEBI" id="CHEBI:16113"/>
        <dbReference type="ChEBI" id="CHEBI:52639"/>
        <dbReference type="ChEBI" id="CHEBI:189067"/>
        <dbReference type="ChEBI" id="CHEBI:189068"/>
    </reaction>
    <physiologicalReaction direction="left-to-right" evidence="11">
        <dbReference type="Rhea" id="RHEA:70240"/>
    </physiologicalReaction>
    <physiologicalReaction direction="right-to-left" evidence="11">
        <dbReference type="Rhea" id="RHEA:70241"/>
    </physiologicalReaction>
</comment>
<dbReference type="PROSITE" id="PS00572">
    <property type="entry name" value="GLYCOSYL_HYDROL_F1_1"/>
    <property type="match status" value="1"/>
</dbReference>
<dbReference type="EC" id="3.2.1.45" evidence="4"/>
<comment type="catalytic activity">
    <reaction evidence="2">
        <text>a beta-D-glucosyl-(1&lt;-&gt;1')-N-acylsphing-4-enine + H2O = an N-acylsphing-4-enine + D-glucose</text>
        <dbReference type="Rhea" id="RHEA:13269"/>
        <dbReference type="ChEBI" id="CHEBI:4167"/>
        <dbReference type="ChEBI" id="CHEBI:15377"/>
        <dbReference type="ChEBI" id="CHEBI:22801"/>
        <dbReference type="ChEBI" id="CHEBI:52639"/>
        <dbReference type="EC" id="3.2.1.45"/>
    </reaction>
    <physiologicalReaction direction="left-to-right" evidence="2">
        <dbReference type="Rhea" id="RHEA:13270"/>
    </physiologicalReaction>
</comment>
<evidence type="ECO:0000256" key="16">
    <source>
        <dbReference type="ARBA" id="ARBA00068094"/>
    </source>
</evidence>
<dbReference type="FunFam" id="3.20.20.80:FF:000011">
    <property type="entry name" value="Cytosolic beta-glucosidase"/>
    <property type="match status" value="1"/>
</dbReference>
<keyword evidence="22" id="KW-0472">Membrane</keyword>
<dbReference type="KEGG" id="csyr:103277417"/>
<reference evidence="25" key="1">
    <citation type="submission" date="2025-08" db="UniProtKB">
        <authorList>
            <consortium name="RefSeq"/>
        </authorList>
    </citation>
    <scope>IDENTIFICATION</scope>
</reference>
<evidence type="ECO:0000256" key="13">
    <source>
        <dbReference type="ARBA" id="ARBA00052085"/>
    </source>
</evidence>
<keyword evidence="6 21" id="KW-0378">Hydrolase</keyword>
<evidence type="ECO:0000256" key="22">
    <source>
        <dbReference type="SAM" id="Phobius"/>
    </source>
</evidence>
<dbReference type="GO" id="GO:0008422">
    <property type="term" value="F:beta-glucosidase activity"/>
    <property type="evidence" value="ECO:0007669"/>
    <property type="project" value="UniProtKB-EC"/>
</dbReference>
<comment type="catalytic activity">
    <reaction evidence="13">
        <text>beta-D-glucosyl-(1&lt;-&gt;1)-sphing-4-enine + H2O = sphing-4-enine + D-glucose</text>
        <dbReference type="Rhea" id="RHEA:59288"/>
        <dbReference type="ChEBI" id="CHEBI:4167"/>
        <dbReference type="ChEBI" id="CHEBI:15377"/>
        <dbReference type="ChEBI" id="CHEBI:57756"/>
        <dbReference type="ChEBI" id="CHEBI:83992"/>
    </reaction>
    <physiologicalReaction direction="left-to-right" evidence="13">
        <dbReference type="Rhea" id="RHEA:59289"/>
    </physiologicalReaction>
</comment>
<comment type="catalytic activity">
    <reaction evidence="8">
        <text>a beta-D-galactosyl-(1&lt;-&gt;1')-N-acylsphing-4-enine + H2O = an N-acylsphing-4-enine + D-galactose</text>
        <dbReference type="Rhea" id="RHEA:14297"/>
        <dbReference type="ChEBI" id="CHEBI:4139"/>
        <dbReference type="ChEBI" id="CHEBI:15377"/>
        <dbReference type="ChEBI" id="CHEBI:18390"/>
        <dbReference type="ChEBI" id="CHEBI:52639"/>
        <dbReference type="EC" id="3.2.1.46"/>
    </reaction>
    <physiologicalReaction direction="left-to-right" evidence="8">
        <dbReference type="Rhea" id="RHEA:14298"/>
    </physiologicalReaction>
</comment>
<dbReference type="InterPro" id="IPR017853">
    <property type="entry name" value="GH"/>
</dbReference>
<dbReference type="GO" id="GO:0004336">
    <property type="term" value="F:galactosylceramidase activity"/>
    <property type="evidence" value="ECO:0007669"/>
    <property type="project" value="UniProtKB-EC"/>
</dbReference>
<evidence type="ECO:0000256" key="10">
    <source>
        <dbReference type="ARBA" id="ARBA00050809"/>
    </source>
</evidence>
<organism evidence="24 25">
    <name type="scientific">Carlito syrichta</name>
    <name type="common">Philippine tarsier</name>
    <name type="synonym">Tarsius syrichta</name>
    <dbReference type="NCBI Taxonomy" id="1868482"/>
    <lineage>
        <taxon>Eukaryota</taxon>
        <taxon>Metazoa</taxon>
        <taxon>Chordata</taxon>
        <taxon>Craniata</taxon>
        <taxon>Vertebrata</taxon>
        <taxon>Euteleostomi</taxon>
        <taxon>Mammalia</taxon>
        <taxon>Eutheria</taxon>
        <taxon>Euarchontoglires</taxon>
        <taxon>Primates</taxon>
        <taxon>Haplorrhini</taxon>
        <taxon>Tarsiiformes</taxon>
        <taxon>Tarsiidae</taxon>
        <taxon>Carlito</taxon>
    </lineage>
</organism>
<feature type="active site" description="Nucleophile" evidence="20">
    <location>
        <position position="410"/>
    </location>
</feature>
<dbReference type="EC" id="3.2.1.21" evidence="5"/>
<dbReference type="Proteomes" id="UP000189704">
    <property type="component" value="Unplaced"/>
</dbReference>
<dbReference type="EC" id="3.2.1.46" evidence="3"/>
<evidence type="ECO:0000256" key="23">
    <source>
        <dbReference type="SAM" id="SignalP"/>
    </source>
</evidence>
<dbReference type="OMA" id="HGSNDFY"/>
<dbReference type="GO" id="GO:0004348">
    <property type="term" value="F:glucosylceramidase activity"/>
    <property type="evidence" value="ECO:0007669"/>
    <property type="project" value="UniProtKB-EC"/>
</dbReference>
<accession>A0A1U7V5I8</accession>
<keyword evidence="7 21" id="KW-0326">Glycosidase</keyword>
<sequence>MTLAWVLTLWMLLLVPRLGAGRPGSPEDASFYYGTFPPGFSWGTGSSAFQTEGAWDQDGKGPSIWDAFTHGGKGKVLGDETADVACNSYYRVQEDVVLLRDLGVNHYQFSLSWPRLLPTGIRAEQVNERGVTFYSGLIDALLQSNITPVVTLHHWDLPQLLQVRFGGWQNVSMTGYFRDYAELCFEAFGDRVKRWITFSDPRAMAEKGYETGQHAPGLQLRGTGLYTAAHHIIKAHALAWHAYNSTWRPKQQGLLGISLNCDWGEPVDMSRPMDVEAAERYLQFCLGWFANPIYAGDYPQVMKDSIGRKSVEQGLDMSRLPAFSRQEKGYIKGTSDFLGLGHFMTRYITERSYPSRHGPSYQNDRDLVELADPCWLDLRPKWPHSAPWGFRRLLNFAQTQYGDPPIYVTENGASQNLHCTQLCDKWRIQYLKGHINEMLKAIKDGANIKGYTSWSLSDKFEWEKGYMDRYGLYYVEFNSRNKPRYPKASVHYYRKIITANGFPNPREVESWYHKALETCFINNQMLAAEPLQRYMQMATEVAVPTVSALCVLLAAVLLVLLLQARN</sequence>
<evidence type="ECO:0000256" key="19">
    <source>
        <dbReference type="ARBA" id="ARBA00083229"/>
    </source>
</evidence>
<dbReference type="InterPro" id="IPR033132">
    <property type="entry name" value="GH_1_N_CS"/>
</dbReference>
<dbReference type="GeneID" id="103277417"/>
<evidence type="ECO:0000256" key="1">
    <source>
        <dbReference type="ARBA" id="ARBA00000448"/>
    </source>
</evidence>
<evidence type="ECO:0000256" key="11">
    <source>
        <dbReference type="ARBA" id="ARBA00051414"/>
    </source>
</evidence>
<dbReference type="InterPro" id="IPR018120">
    <property type="entry name" value="Glyco_hydro_1_AS"/>
</dbReference>
<keyword evidence="22" id="KW-0812">Transmembrane</keyword>
<comment type="catalytic activity">
    <reaction evidence="9">
        <text>beta-D-galactosyl-(1&lt;-&gt;1)-sphing-4-enine + H2O = sphing-4-enine + D-galactose</text>
        <dbReference type="Rhea" id="RHEA:43908"/>
        <dbReference type="ChEBI" id="CHEBI:4139"/>
        <dbReference type="ChEBI" id="CHEBI:15377"/>
        <dbReference type="ChEBI" id="CHEBI:57756"/>
        <dbReference type="ChEBI" id="CHEBI:57934"/>
    </reaction>
    <physiologicalReaction direction="left-to-right" evidence="9">
        <dbReference type="Rhea" id="RHEA:43909"/>
    </physiologicalReaction>
</comment>
<dbReference type="PANTHER" id="PTHR10353:SF336">
    <property type="entry name" value="LACTASE-LIKE PROTEIN"/>
    <property type="match status" value="1"/>
</dbReference>
<dbReference type="CTD" id="197021"/>
<evidence type="ECO:0000256" key="17">
    <source>
        <dbReference type="ARBA" id="ARBA00079026"/>
    </source>
</evidence>
<comment type="function">
    <text evidence="14">Neutral cytosolic beta-glycosidase with a broad substrate specificity that could play a role in the catabolism of glycosylceramides. Has a significant glucosylceramidase activity in vitro. However, that activity is relatively low and its significance in vivo is not clear. Hydrolyzes galactosylceramides/GalCers, glucosylsphingosines/GlcSphs and galactosylsphingosines/GalSphs. However, the in vivo relevance of these activities is unclear. It can also hydrolyze a broad variety of dietary glycosides including phytoestrogens, flavonols, flavones, flavanones and cyanogens in vitro and could therefore play a role in the metabolism of xenobiotics. Possesses transxylosylase activity in vitro using xylosylated ceramides/XylCers (such as beta-D-xylosyl-(1&lt;-&gt;1')-N-acylsphing-4-enine) as xylosyl donors and cholesterol as acceptor. Could also play a role in the catabolism of cytosolic sialyl free N-glycans.</text>
</comment>
<feature type="chain" id="PRO_5010532838" description="Cytosolic beta-glucosidase" evidence="23">
    <location>
        <begin position="22"/>
        <end position="566"/>
    </location>
</feature>